<keyword evidence="5" id="KW-0833">Ubl conjugation pathway</keyword>
<feature type="domain" description="USP" evidence="6">
    <location>
        <begin position="173"/>
        <end position="462"/>
    </location>
</feature>
<sequence>MNKTHGCRHIKKYKEDTPGAYLDRYRVVAKASSRWKNHIPSSIELTDRKRERVPPTPPPCDLCGDFGNRLHGCLHCSWFGCWPKHMKGHLVDEHVFAVDVERLFVYCSQCKDYIYDAEFLYIRELEDTHAQEDEANAKEPCAKRARFEEWQPSESEIAQLKARTEHHPCAGIRGLYNIGSTCYMNAVLQALINNPIVRAYFLADKHNRHLCEIGNHCLCCQLDILFQEMVSGSIEPYAPCSFLHVMWQNLRNSAGLEVTGYSEHDAHELFTALIDNAANTNATALFIKLSEDVPKRGRSRKKSGEKAEPLVDCLRKFTAAERIDDYKCDFCNARETATTQFTIRQLPPVLSLVLERFQRSAGKTQKNETPVSFAEELDMREYTSWGKESLKQGKPLDCLPEFKYNLFSVVTHEGTYQSGHYKTYTRTANKWYEFDDSVVTTLTLEDVLNLTTEAYMLFYVKETLDYNTPRTLTR</sequence>
<dbReference type="GO" id="GO:0004843">
    <property type="term" value="F:cysteine-type deubiquitinase activity"/>
    <property type="evidence" value="ECO:0007669"/>
    <property type="project" value="UniProtKB-UniRule"/>
</dbReference>
<accession>A0A9N9ATH9</accession>
<dbReference type="GO" id="GO:0005634">
    <property type="term" value="C:nucleus"/>
    <property type="evidence" value="ECO:0007669"/>
    <property type="project" value="TreeGrafter"/>
</dbReference>
<evidence type="ECO:0000256" key="1">
    <source>
        <dbReference type="ARBA" id="ARBA00022723"/>
    </source>
</evidence>
<dbReference type="EC" id="3.4.19.12" evidence="5"/>
<evidence type="ECO:0000256" key="4">
    <source>
        <dbReference type="PROSITE-ProRule" id="PRU00502"/>
    </source>
</evidence>
<dbReference type="Pfam" id="PF02148">
    <property type="entry name" value="zf-UBP"/>
    <property type="match status" value="1"/>
</dbReference>
<protein>
    <recommendedName>
        <fullName evidence="5">Ubiquitin carboxyl-terminal hydrolase</fullName>
        <ecNumber evidence="5">3.4.19.12</ecNumber>
    </recommendedName>
</protein>
<comment type="caution">
    <text evidence="8">The sequence shown here is derived from an EMBL/GenBank/DDBJ whole genome shotgun (WGS) entry which is preliminary data.</text>
</comment>
<keyword evidence="9" id="KW-1185">Reference proteome</keyword>
<dbReference type="EMBL" id="CAJVPI010000485">
    <property type="protein sequence ID" value="CAG8541070.1"/>
    <property type="molecule type" value="Genomic_DNA"/>
</dbReference>
<proteinExistence type="inferred from homology"/>
<dbReference type="InterPro" id="IPR001607">
    <property type="entry name" value="Znf_UBP"/>
</dbReference>
<dbReference type="InterPro" id="IPR013083">
    <property type="entry name" value="Znf_RING/FYVE/PHD"/>
</dbReference>
<dbReference type="SUPFAM" id="SSF54001">
    <property type="entry name" value="Cysteine proteinases"/>
    <property type="match status" value="1"/>
</dbReference>
<comment type="catalytic activity">
    <reaction evidence="5">
        <text>Thiol-dependent hydrolysis of ester, thioester, amide, peptide and isopeptide bonds formed by the C-terminal Gly of ubiquitin (a 76-residue protein attached to proteins as an intracellular targeting signal).</text>
        <dbReference type="EC" id="3.4.19.12"/>
    </reaction>
</comment>
<dbReference type="PROSITE" id="PS50271">
    <property type="entry name" value="ZF_UBP"/>
    <property type="match status" value="1"/>
</dbReference>
<keyword evidence="2 4" id="KW-0863">Zinc-finger</keyword>
<evidence type="ECO:0000313" key="9">
    <source>
        <dbReference type="Proteomes" id="UP000789739"/>
    </source>
</evidence>
<dbReference type="GO" id="GO:0016579">
    <property type="term" value="P:protein deubiquitination"/>
    <property type="evidence" value="ECO:0007669"/>
    <property type="project" value="InterPro"/>
</dbReference>
<dbReference type="AlphaFoldDB" id="A0A9N9ATH9"/>
<keyword evidence="1" id="KW-0479">Metal-binding</keyword>
<dbReference type="GO" id="GO:0008270">
    <property type="term" value="F:zinc ion binding"/>
    <property type="evidence" value="ECO:0007669"/>
    <property type="project" value="UniProtKB-KW"/>
</dbReference>
<organism evidence="8 9">
    <name type="scientific">Paraglomus brasilianum</name>
    <dbReference type="NCBI Taxonomy" id="144538"/>
    <lineage>
        <taxon>Eukaryota</taxon>
        <taxon>Fungi</taxon>
        <taxon>Fungi incertae sedis</taxon>
        <taxon>Mucoromycota</taxon>
        <taxon>Glomeromycotina</taxon>
        <taxon>Glomeromycetes</taxon>
        <taxon>Paraglomerales</taxon>
        <taxon>Paraglomeraceae</taxon>
        <taxon>Paraglomus</taxon>
    </lineage>
</organism>
<evidence type="ECO:0000256" key="3">
    <source>
        <dbReference type="ARBA" id="ARBA00022833"/>
    </source>
</evidence>
<keyword evidence="5" id="KW-0788">Thiol protease</keyword>
<keyword evidence="5" id="KW-0378">Hydrolase</keyword>
<gene>
    <name evidence="8" type="ORF">PBRASI_LOCUS4590</name>
</gene>
<dbReference type="InterPro" id="IPR038765">
    <property type="entry name" value="Papain-like_cys_pep_sf"/>
</dbReference>
<feature type="domain" description="UBP-type" evidence="7">
    <location>
        <begin position="34"/>
        <end position="137"/>
    </location>
</feature>
<evidence type="ECO:0000259" key="6">
    <source>
        <dbReference type="PROSITE" id="PS50235"/>
    </source>
</evidence>
<dbReference type="InterPro" id="IPR050164">
    <property type="entry name" value="Peptidase_C19"/>
</dbReference>
<dbReference type="Pfam" id="PF00443">
    <property type="entry name" value="UCH"/>
    <property type="match status" value="1"/>
</dbReference>
<dbReference type="OrthoDB" id="289038at2759"/>
<dbReference type="GO" id="GO:0005829">
    <property type="term" value="C:cytosol"/>
    <property type="evidence" value="ECO:0007669"/>
    <property type="project" value="TreeGrafter"/>
</dbReference>
<dbReference type="PANTHER" id="PTHR24006:SF937">
    <property type="entry name" value="UBIQUITIN CARBOXYL-TERMINAL HYDROLASE"/>
    <property type="match status" value="1"/>
</dbReference>
<dbReference type="GO" id="GO:0006508">
    <property type="term" value="P:proteolysis"/>
    <property type="evidence" value="ECO:0007669"/>
    <property type="project" value="UniProtKB-KW"/>
</dbReference>
<evidence type="ECO:0000313" key="8">
    <source>
        <dbReference type="EMBL" id="CAG8541070.1"/>
    </source>
</evidence>
<dbReference type="InterPro" id="IPR028889">
    <property type="entry name" value="USP"/>
</dbReference>
<comment type="similarity">
    <text evidence="5">Belongs to the peptidase C19 family.</text>
</comment>
<name>A0A9N9ATH9_9GLOM</name>
<dbReference type="Proteomes" id="UP000789739">
    <property type="component" value="Unassembled WGS sequence"/>
</dbReference>
<dbReference type="InterPro" id="IPR018200">
    <property type="entry name" value="USP_CS"/>
</dbReference>
<reference evidence="8" key="1">
    <citation type="submission" date="2021-06" db="EMBL/GenBank/DDBJ databases">
        <authorList>
            <person name="Kallberg Y."/>
            <person name="Tangrot J."/>
            <person name="Rosling A."/>
        </authorList>
    </citation>
    <scope>NUCLEOTIDE SEQUENCE</scope>
    <source>
        <strain evidence="8">BR232B</strain>
    </source>
</reference>
<dbReference type="SUPFAM" id="SSF57850">
    <property type="entry name" value="RING/U-box"/>
    <property type="match status" value="1"/>
</dbReference>
<dbReference type="Gene3D" id="3.30.40.10">
    <property type="entry name" value="Zinc/RING finger domain, C3HC4 (zinc finger)"/>
    <property type="match status" value="1"/>
</dbReference>
<dbReference type="Gene3D" id="3.90.70.10">
    <property type="entry name" value="Cysteine proteinases"/>
    <property type="match status" value="2"/>
</dbReference>
<dbReference type="PROSITE" id="PS50235">
    <property type="entry name" value="USP_3"/>
    <property type="match status" value="1"/>
</dbReference>
<dbReference type="PROSITE" id="PS00973">
    <property type="entry name" value="USP_2"/>
    <property type="match status" value="1"/>
</dbReference>
<evidence type="ECO:0000256" key="5">
    <source>
        <dbReference type="RuleBase" id="RU366025"/>
    </source>
</evidence>
<dbReference type="PROSITE" id="PS00972">
    <property type="entry name" value="USP_1"/>
    <property type="match status" value="1"/>
</dbReference>
<dbReference type="PANTHER" id="PTHR24006">
    <property type="entry name" value="UBIQUITIN CARBOXYL-TERMINAL HYDROLASE"/>
    <property type="match status" value="1"/>
</dbReference>
<dbReference type="InterPro" id="IPR001394">
    <property type="entry name" value="Peptidase_C19_UCH"/>
</dbReference>
<evidence type="ECO:0000256" key="2">
    <source>
        <dbReference type="ARBA" id="ARBA00022771"/>
    </source>
</evidence>
<evidence type="ECO:0000259" key="7">
    <source>
        <dbReference type="PROSITE" id="PS50271"/>
    </source>
</evidence>
<keyword evidence="3" id="KW-0862">Zinc</keyword>
<keyword evidence="5" id="KW-0645">Protease</keyword>